<dbReference type="GO" id="GO:0051377">
    <property type="term" value="F:mannose-ethanolamine phosphotransferase activity"/>
    <property type="evidence" value="ECO:0007669"/>
    <property type="project" value="TreeGrafter"/>
</dbReference>
<feature type="transmembrane region" description="Helical" evidence="1">
    <location>
        <begin position="278"/>
        <end position="296"/>
    </location>
</feature>
<organism evidence="2 3">
    <name type="scientific">Candida boidinii</name>
    <name type="common">Yeast</name>
    <dbReference type="NCBI Taxonomy" id="5477"/>
    <lineage>
        <taxon>Eukaryota</taxon>
        <taxon>Fungi</taxon>
        <taxon>Dikarya</taxon>
        <taxon>Ascomycota</taxon>
        <taxon>Saccharomycotina</taxon>
        <taxon>Pichiomycetes</taxon>
        <taxon>Pichiales</taxon>
        <taxon>Pichiaceae</taxon>
        <taxon>Ogataea</taxon>
        <taxon>Ogataea/Candida clade</taxon>
    </lineage>
</organism>
<dbReference type="Pfam" id="PF01663">
    <property type="entry name" value="Phosphodiest"/>
    <property type="match status" value="1"/>
</dbReference>
<keyword evidence="1" id="KW-0472">Membrane</keyword>
<comment type="caution">
    <text evidence="2">The sequence shown here is derived from an EMBL/GenBank/DDBJ whole genome shotgun (WGS) entry which is preliminary data.</text>
</comment>
<evidence type="ECO:0000313" key="3">
    <source>
        <dbReference type="Proteomes" id="UP001165120"/>
    </source>
</evidence>
<feature type="transmembrane region" description="Helical" evidence="1">
    <location>
        <begin position="511"/>
        <end position="533"/>
    </location>
</feature>
<dbReference type="SUPFAM" id="SSF53649">
    <property type="entry name" value="Alkaline phosphatase-like"/>
    <property type="match status" value="1"/>
</dbReference>
<dbReference type="InterPro" id="IPR017850">
    <property type="entry name" value="Alkaline_phosphatase_core_sf"/>
</dbReference>
<dbReference type="EMBL" id="BSXN01003041">
    <property type="protein sequence ID" value="GME78348.1"/>
    <property type="molecule type" value="Genomic_DNA"/>
</dbReference>
<feature type="transmembrane region" description="Helical" evidence="1">
    <location>
        <begin position="344"/>
        <end position="365"/>
    </location>
</feature>
<feature type="transmembrane region" description="Helical" evidence="1">
    <location>
        <begin position="372"/>
        <end position="389"/>
    </location>
</feature>
<dbReference type="PANTHER" id="PTHR23071:SF1">
    <property type="entry name" value="GPI ETHANOLAMINE PHOSPHATE TRANSFERASE 3"/>
    <property type="match status" value="1"/>
</dbReference>
<dbReference type="AlphaFoldDB" id="A0A9W6T7R8"/>
<gene>
    <name evidence="2" type="ORF">Cboi02_000579100</name>
</gene>
<feature type="transmembrane region" description="Helical" evidence="1">
    <location>
        <begin position="469"/>
        <end position="491"/>
    </location>
</feature>
<sequence>MLTDQSLKNDWDVLIGHFLGVDHCGHRYGPQHFAMKQKLNQMNKVVQDVIDSLDDDTMLIVFGDHGMDPVGNHGGESVDEIESTIFMYSKTPYFGRLDDSVYDITNAGKNYRKINQIDLVPTMSFLLGMPIPFNSLGSPIDEVFLGLNNNNYEQLAKLDHITSGQIQSFRQKTPSLANNEEINDMFSELSNEWLKTISNNNNNEIEKTDAFKEYILKSRKYQSVSLEECKNLWARFDLLSISIGIIITFVALLLLIIYSKLIPSVVVAQLNPQFLSSTVALLFVYGIIFASFCNVIKPEGLPLTWGLLLATAIAIVNGILAPVMNRFSVPWLIAQVQENLIQNGWTYFALVIILLHSVIFTSNSFIIWEDKIVTFWLSTFGFCAVFKSFQKKDMADKLIGVYHSSIFIILTRLASTIRYCREEQGEKCQSNFNFSFWSVGLLYITAYLLPLIINYFYKITSSYEGAASLWISKTLRSLMFLIAIMWTLEYVEQDSFINENYSIPHDSLKSIRITIARIVIGASLIAGTIGWSMGPLCIRLDVTKPEATETTDSSSGNTNNSAKIP</sequence>
<keyword evidence="1" id="KW-0812">Transmembrane</keyword>
<keyword evidence="3" id="KW-1185">Reference proteome</keyword>
<feature type="transmembrane region" description="Helical" evidence="1">
    <location>
        <begin position="401"/>
        <end position="420"/>
    </location>
</feature>
<dbReference type="PANTHER" id="PTHR23071">
    <property type="entry name" value="PHOSPHATIDYLINOSITOL GLYCAN"/>
    <property type="match status" value="1"/>
</dbReference>
<reference evidence="2" key="1">
    <citation type="submission" date="2023-04" db="EMBL/GenBank/DDBJ databases">
        <title>Candida boidinii NBRC 10035.</title>
        <authorList>
            <person name="Ichikawa N."/>
            <person name="Sato H."/>
            <person name="Tonouchi N."/>
        </authorList>
    </citation>
    <scope>NUCLEOTIDE SEQUENCE</scope>
    <source>
        <strain evidence="2">NBRC 10035</strain>
    </source>
</reference>
<protein>
    <submittedName>
        <fullName evidence="2">Unnamed protein product</fullName>
    </submittedName>
</protein>
<proteinExistence type="predicted"/>
<dbReference type="Proteomes" id="UP001165120">
    <property type="component" value="Unassembled WGS sequence"/>
</dbReference>
<evidence type="ECO:0000313" key="2">
    <source>
        <dbReference type="EMBL" id="GME78348.1"/>
    </source>
</evidence>
<dbReference type="InterPro" id="IPR002591">
    <property type="entry name" value="Phosphodiest/P_Trfase"/>
</dbReference>
<name>A0A9W6T7R8_CANBO</name>
<dbReference type="Gene3D" id="3.40.720.10">
    <property type="entry name" value="Alkaline Phosphatase, subunit A"/>
    <property type="match status" value="1"/>
</dbReference>
<accession>A0A9W6T7R8</accession>
<evidence type="ECO:0000256" key="1">
    <source>
        <dbReference type="SAM" id="Phobius"/>
    </source>
</evidence>
<dbReference type="GO" id="GO:0006506">
    <property type="term" value="P:GPI anchor biosynthetic process"/>
    <property type="evidence" value="ECO:0007669"/>
    <property type="project" value="InterPro"/>
</dbReference>
<dbReference type="InterPro" id="IPR039524">
    <property type="entry name" value="PIGO/GPI13"/>
</dbReference>
<keyword evidence="1" id="KW-1133">Transmembrane helix</keyword>
<feature type="transmembrane region" description="Helical" evidence="1">
    <location>
        <begin position="303"/>
        <end position="324"/>
    </location>
</feature>
<dbReference type="GO" id="GO:0005789">
    <property type="term" value="C:endoplasmic reticulum membrane"/>
    <property type="evidence" value="ECO:0007669"/>
    <property type="project" value="TreeGrafter"/>
</dbReference>
<feature type="transmembrane region" description="Helical" evidence="1">
    <location>
        <begin position="238"/>
        <end position="258"/>
    </location>
</feature>
<feature type="transmembrane region" description="Helical" evidence="1">
    <location>
        <begin position="432"/>
        <end position="457"/>
    </location>
</feature>